<name>A0A6J5Q7K2_9CAUD</name>
<sequence length="140" mass="14722">MATFLSNAVITVTGSGSPVVLSSQGNTCTITAGRHALTSTAFGDTGDKQTPGLNFWNCSVELYLDYGSGSVEETLYDLLSNGSFSMEVHPSSGAKSASNPYWELSDGMLESFTPINSTTGELAMVTFSANGGDWNRDDTP</sequence>
<dbReference type="EMBL" id="LR797000">
    <property type="protein sequence ID" value="CAB4180279.1"/>
    <property type="molecule type" value="Genomic_DNA"/>
</dbReference>
<reference evidence="1" key="1">
    <citation type="submission" date="2020-05" db="EMBL/GenBank/DDBJ databases">
        <authorList>
            <person name="Chiriac C."/>
            <person name="Salcher M."/>
            <person name="Ghai R."/>
            <person name="Kavagutti S V."/>
        </authorList>
    </citation>
    <scope>NUCLEOTIDE SEQUENCE</scope>
</reference>
<accession>A0A6J5Q7K2</accession>
<evidence type="ECO:0008006" key="2">
    <source>
        <dbReference type="Google" id="ProtNLM"/>
    </source>
</evidence>
<gene>
    <name evidence="1" type="ORF">UFOVP1052_16</name>
</gene>
<organism evidence="1">
    <name type="scientific">uncultured Caudovirales phage</name>
    <dbReference type="NCBI Taxonomy" id="2100421"/>
    <lineage>
        <taxon>Viruses</taxon>
        <taxon>Duplodnaviria</taxon>
        <taxon>Heunggongvirae</taxon>
        <taxon>Uroviricota</taxon>
        <taxon>Caudoviricetes</taxon>
        <taxon>Peduoviridae</taxon>
        <taxon>Maltschvirus</taxon>
        <taxon>Maltschvirus maltsch</taxon>
    </lineage>
</organism>
<evidence type="ECO:0000313" key="1">
    <source>
        <dbReference type="EMBL" id="CAB4180279.1"/>
    </source>
</evidence>
<protein>
    <recommendedName>
        <fullName evidence="2">Phage tail tube protein</fullName>
    </recommendedName>
</protein>
<proteinExistence type="predicted"/>